<name>A0A226D9F3_FOLCA</name>
<comment type="caution">
    <text evidence="2">The sequence shown here is derived from an EMBL/GenBank/DDBJ whole genome shotgun (WGS) entry which is preliminary data.</text>
</comment>
<organism evidence="2 3">
    <name type="scientific">Folsomia candida</name>
    <name type="common">Springtail</name>
    <dbReference type="NCBI Taxonomy" id="158441"/>
    <lineage>
        <taxon>Eukaryota</taxon>
        <taxon>Metazoa</taxon>
        <taxon>Ecdysozoa</taxon>
        <taxon>Arthropoda</taxon>
        <taxon>Hexapoda</taxon>
        <taxon>Collembola</taxon>
        <taxon>Entomobryomorpha</taxon>
        <taxon>Isotomoidea</taxon>
        <taxon>Isotomidae</taxon>
        <taxon>Proisotominae</taxon>
        <taxon>Folsomia</taxon>
    </lineage>
</organism>
<feature type="transmembrane region" description="Helical" evidence="1">
    <location>
        <begin position="299"/>
        <end position="322"/>
    </location>
</feature>
<keyword evidence="1" id="KW-0472">Membrane</keyword>
<keyword evidence="1" id="KW-0812">Transmembrane</keyword>
<evidence type="ECO:0000313" key="2">
    <source>
        <dbReference type="EMBL" id="OXA41498.1"/>
    </source>
</evidence>
<dbReference type="Proteomes" id="UP000198287">
    <property type="component" value="Unassembled WGS sequence"/>
</dbReference>
<feature type="transmembrane region" description="Helical" evidence="1">
    <location>
        <begin position="373"/>
        <end position="393"/>
    </location>
</feature>
<gene>
    <name evidence="2" type="ORF">Fcan01_23745</name>
</gene>
<proteinExistence type="predicted"/>
<dbReference type="EMBL" id="LNIX01000029">
    <property type="protein sequence ID" value="OXA41498.1"/>
    <property type="molecule type" value="Genomic_DNA"/>
</dbReference>
<feature type="transmembrane region" description="Helical" evidence="1">
    <location>
        <begin position="614"/>
        <end position="638"/>
    </location>
</feature>
<sequence length="652" mass="74216">MATTFPSLKKSTLSFLDNGAFSGCSLRFIRMHNNNTDDTDTYSYPWLNPSTIETQDQGRDTTTQMSYLNARKFVICHVILIIMPTAILPNIDLHPTFALFWKYKPTFVILVTHRTPMSYIDDLKLFKINFPTKFIHADWHNEEWRLSMLSMTSAHHIDLPALGSTTKTGLEHVWYTANKNMNQRYIQSRGNGWTKFFSGRNLPQDIGCGNYADVTKPWYYQRWNHCTLVELQIRLNASVSTPPAEGVEAYGEFDSDFVGIGNFDLFEWPAYAILFNSYNYIIVEEIDLMLIFSKPFDGITWTIILASIPLLAGTLTGVLELLVKSEKGALDPPETADIFKTWVFYLLGTLLEQGMTFRKVLGTGKKILPVGKSASAIMSITWILLLTIVINGYKGVLMTNLTSMSVPALFPDLASLAISPLEVFSMSYMANGNKSVSVLILQLEKLAEGNKEYEHLVERMHVIRHDQNQNPIKFVLDASQIATNEGKLSIPRSFVLIGATWQLDVVYGGLLFRGFSDRIIQKSPSFVEFKSRNCLRIRKQFSQQVISPIIAALYESGIFEWWHDNYDKHYFHDDLKKGIGLFKEDLSRDIPLASVDYILHGQDPRRRKNGVKRFSLIDLITVFALFGVLTISSLIIFFGEVVFKIRVMGNKK</sequence>
<protein>
    <submittedName>
        <fullName evidence="2">Uncharacterized protein</fullName>
    </submittedName>
</protein>
<accession>A0A226D9F3</accession>
<reference evidence="2 3" key="1">
    <citation type="submission" date="2015-12" db="EMBL/GenBank/DDBJ databases">
        <title>The genome of Folsomia candida.</title>
        <authorList>
            <person name="Faddeeva A."/>
            <person name="Derks M.F."/>
            <person name="Anvar Y."/>
            <person name="Smit S."/>
            <person name="Van Straalen N."/>
            <person name="Roelofs D."/>
        </authorList>
    </citation>
    <scope>NUCLEOTIDE SEQUENCE [LARGE SCALE GENOMIC DNA]</scope>
    <source>
        <strain evidence="2 3">VU population</strain>
        <tissue evidence="2">Whole body</tissue>
    </source>
</reference>
<dbReference type="Gene3D" id="1.10.287.70">
    <property type="match status" value="1"/>
</dbReference>
<evidence type="ECO:0000313" key="3">
    <source>
        <dbReference type="Proteomes" id="UP000198287"/>
    </source>
</evidence>
<evidence type="ECO:0000256" key="1">
    <source>
        <dbReference type="SAM" id="Phobius"/>
    </source>
</evidence>
<dbReference type="AlphaFoldDB" id="A0A226D9F3"/>
<keyword evidence="3" id="KW-1185">Reference proteome</keyword>
<keyword evidence="1" id="KW-1133">Transmembrane helix</keyword>